<accession>A0A5C6C5A3</accession>
<proteinExistence type="predicted"/>
<protein>
    <submittedName>
        <fullName evidence="1">Uncharacterized protein</fullName>
    </submittedName>
</protein>
<organism evidence="1 2">
    <name type="scientific">Allorhodopirellula heiligendammensis</name>
    <dbReference type="NCBI Taxonomy" id="2714739"/>
    <lineage>
        <taxon>Bacteria</taxon>
        <taxon>Pseudomonadati</taxon>
        <taxon>Planctomycetota</taxon>
        <taxon>Planctomycetia</taxon>
        <taxon>Pirellulales</taxon>
        <taxon>Pirellulaceae</taxon>
        <taxon>Allorhodopirellula</taxon>
    </lineage>
</organism>
<dbReference type="EMBL" id="SJPU01000001">
    <property type="protein sequence ID" value="TWU19358.1"/>
    <property type="molecule type" value="Genomic_DNA"/>
</dbReference>
<reference evidence="1 2" key="1">
    <citation type="journal article" date="2020" name="Antonie Van Leeuwenhoek">
        <title>Rhodopirellula heiligendammensis sp. nov., Rhodopirellula pilleata sp. nov., and Rhodopirellula solitaria sp. nov. isolated from natural or artificial marine surfaces in Northern Germany and California, USA, and emended description of the genus Rhodopirellula.</title>
        <authorList>
            <person name="Kallscheuer N."/>
            <person name="Wiegand S."/>
            <person name="Jogler M."/>
            <person name="Boedeker C."/>
            <person name="Peeters S.H."/>
            <person name="Rast P."/>
            <person name="Heuer A."/>
            <person name="Jetten M.S.M."/>
            <person name="Rohde M."/>
            <person name="Jogler C."/>
        </authorList>
    </citation>
    <scope>NUCLEOTIDE SEQUENCE [LARGE SCALE GENOMIC DNA]</scope>
    <source>
        <strain evidence="1 2">Poly21</strain>
    </source>
</reference>
<keyword evidence="2" id="KW-1185">Reference proteome</keyword>
<sequence>MLIGDPTDFAIEAMVEPDLKAPSAVWRRMRIHLGNVTLGDFDDPYCALYPAYGHFKWHAKLNDQLWNDSFNGMIPEEIHDTVREAIYGDDERTTDQIQRDSLEYGRFDFLTNWGEQFDGYSSVILSPKPTDMMVLHRPFVAVDSPRRLPDAFVVAHCSRAAFVTASLGFVKWFDEVAERLLPRNA</sequence>
<dbReference type="AlphaFoldDB" id="A0A5C6C5A3"/>
<comment type="caution">
    <text evidence="1">The sequence shown here is derived from an EMBL/GenBank/DDBJ whole genome shotgun (WGS) entry which is preliminary data.</text>
</comment>
<gene>
    <name evidence="1" type="ORF">Poly21_15300</name>
</gene>
<dbReference type="Proteomes" id="UP000319908">
    <property type="component" value="Unassembled WGS sequence"/>
</dbReference>
<evidence type="ECO:0000313" key="2">
    <source>
        <dbReference type="Proteomes" id="UP000319908"/>
    </source>
</evidence>
<name>A0A5C6C5A3_9BACT</name>
<evidence type="ECO:0000313" key="1">
    <source>
        <dbReference type="EMBL" id="TWU19358.1"/>
    </source>
</evidence>